<keyword evidence="2" id="KW-0479">Metal-binding</keyword>
<keyword evidence="1 6" id="KW-0645">Protease</keyword>
<accession>A0ABU7M1R0</accession>
<evidence type="ECO:0000256" key="4">
    <source>
        <dbReference type="ARBA" id="ARBA00022833"/>
    </source>
</evidence>
<dbReference type="RefSeq" id="WP_330197338.1">
    <property type="nucleotide sequence ID" value="NZ_JAZDRO010000009.1"/>
</dbReference>
<reference evidence="8 9" key="1">
    <citation type="submission" date="2024-01" db="EMBL/GenBank/DDBJ databases">
        <title>Hyphobacterium bacterium isolated from marine sediment.</title>
        <authorList>
            <person name="Zhao S."/>
        </authorList>
    </citation>
    <scope>NUCLEOTIDE SEQUENCE [LARGE SCALE GENOMIC DNA]</scope>
    <source>
        <strain evidence="8 9">Y60-23</strain>
    </source>
</reference>
<evidence type="ECO:0000256" key="6">
    <source>
        <dbReference type="RuleBase" id="RU003983"/>
    </source>
</evidence>
<dbReference type="InterPro" id="IPR051156">
    <property type="entry name" value="Mito/Outer_Membr_Metalloprot"/>
</dbReference>
<evidence type="ECO:0000256" key="5">
    <source>
        <dbReference type="ARBA" id="ARBA00023049"/>
    </source>
</evidence>
<keyword evidence="4 6" id="KW-0862">Zinc</keyword>
<keyword evidence="9" id="KW-1185">Reference proteome</keyword>
<comment type="caution">
    <text evidence="8">The sequence shown here is derived from an EMBL/GenBank/DDBJ whole genome shotgun (WGS) entry which is preliminary data.</text>
</comment>
<name>A0ABU7M1R0_9PROT</name>
<evidence type="ECO:0000313" key="9">
    <source>
        <dbReference type="Proteomes" id="UP001310692"/>
    </source>
</evidence>
<protein>
    <submittedName>
        <fullName evidence="8">M48 family metallopeptidase</fullName>
    </submittedName>
</protein>
<evidence type="ECO:0000259" key="7">
    <source>
        <dbReference type="Pfam" id="PF01435"/>
    </source>
</evidence>
<keyword evidence="3 6" id="KW-0378">Hydrolase</keyword>
<gene>
    <name evidence="8" type="ORF">V0U35_13775</name>
</gene>
<dbReference type="Gene3D" id="3.30.2010.10">
    <property type="entry name" value="Metalloproteases ('zincins'), catalytic domain"/>
    <property type="match status" value="1"/>
</dbReference>
<evidence type="ECO:0000256" key="2">
    <source>
        <dbReference type="ARBA" id="ARBA00022723"/>
    </source>
</evidence>
<comment type="cofactor">
    <cofactor evidence="6">
        <name>Zn(2+)</name>
        <dbReference type="ChEBI" id="CHEBI:29105"/>
    </cofactor>
    <text evidence="6">Binds 1 zinc ion per subunit.</text>
</comment>
<dbReference type="EMBL" id="JAZDRO010000009">
    <property type="protein sequence ID" value="MEE2567744.1"/>
    <property type="molecule type" value="Genomic_DNA"/>
</dbReference>
<sequence>MSHPVVHMDRRSVIMGLAAGTVIPLSGCTGGSSGLFYSEADIITLSDQAWADALRRERQLRDPYYLSRVERVGRAMVPASGQTHLNWEFVVLDNDSVNAWVLPNGKVAFHKGLLDLMDEDGHVAAVMGHEMGHVAGRHAQARANQQRGADIGMQIATIALQSQGVDIDRNTAAILGAGVTYGVILPYSRQHEFEADQRGIDFMVASGYRASDAVDVWMALSTMHEQSNFEFMSTHPSDDARIAAMREHIAARGYA</sequence>
<feature type="domain" description="Peptidase M48" evidence="7">
    <location>
        <begin position="68"/>
        <end position="247"/>
    </location>
</feature>
<proteinExistence type="inferred from homology"/>
<dbReference type="CDD" id="cd07331">
    <property type="entry name" value="M48C_Oma1_like"/>
    <property type="match status" value="1"/>
</dbReference>
<comment type="similarity">
    <text evidence="6">Belongs to the peptidase M48 family.</text>
</comment>
<evidence type="ECO:0000256" key="1">
    <source>
        <dbReference type="ARBA" id="ARBA00022670"/>
    </source>
</evidence>
<dbReference type="Proteomes" id="UP001310692">
    <property type="component" value="Unassembled WGS sequence"/>
</dbReference>
<evidence type="ECO:0000313" key="8">
    <source>
        <dbReference type="EMBL" id="MEE2567744.1"/>
    </source>
</evidence>
<dbReference type="PANTHER" id="PTHR22726">
    <property type="entry name" value="METALLOENDOPEPTIDASE OMA1"/>
    <property type="match status" value="1"/>
</dbReference>
<dbReference type="Pfam" id="PF01435">
    <property type="entry name" value="Peptidase_M48"/>
    <property type="match status" value="1"/>
</dbReference>
<evidence type="ECO:0000256" key="3">
    <source>
        <dbReference type="ARBA" id="ARBA00022801"/>
    </source>
</evidence>
<dbReference type="PANTHER" id="PTHR22726:SF1">
    <property type="entry name" value="METALLOENDOPEPTIDASE OMA1, MITOCHONDRIAL"/>
    <property type="match status" value="1"/>
</dbReference>
<organism evidence="8 9">
    <name type="scientific">Hyphobacterium marinum</name>
    <dbReference type="NCBI Taxonomy" id="3116574"/>
    <lineage>
        <taxon>Bacteria</taxon>
        <taxon>Pseudomonadati</taxon>
        <taxon>Pseudomonadota</taxon>
        <taxon>Alphaproteobacteria</taxon>
        <taxon>Maricaulales</taxon>
        <taxon>Maricaulaceae</taxon>
        <taxon>Hyphobacterium</taxon>
    </lineage>
</organism>
<dbReference type="InterPro" id="IPR001915">
    <property type="entry name" value="Peptidase_M48"/>
</dbReference>
<keyword evidence="5 6" id="KW-0482">Metalloprotease</keyword>